<dbReference type="OrthoDB" id="71302at2759"/>
<dbReference type="STRING" id="4432.A0A1U8AAV2"/>
<dbReference type="PROSITE" id="PS50888">
    <property type="entry name" value="BHLH"/>
    <property type="match status" value="1"/>
</dbReference>
<dbReference type="GeneID" id="104602558"/>
<dbReference type="GO" id="GO:0046983">
    <property type="term" value="F:protein dimerization activity"/>
    <property type="evidence" value="ECO:0007669"/>
    <property type="project" value="InterPro"/>
</dbReference>
<dbReference type="InterPro" id="IPR045847">
    <property type="entry name" value="AIG1-like"/>
</dbReference>
<organism evidence="6 7">
    <name type="scientific">Nelumbo nucifera</name>
    <name type="common">Sacred lotus</name>
    <dbReference type="NCBI Taxonomy" id="4432"/>
    <lineage>
        <taxon>Eukaryota</taxon>
        <taxon>Viridiplantae</taxon>
        <taxon>Streptophyta</taxon>
        <taxon>Embryophyta</taxon>
        <taxon>Tracheophyta</taxon>
        <taxon>Spermatophyta</taxon>
        <taxon>Magnoliopsida</taxon>
        <taxon>Proteales</taxon>
        <taxon>Nelumbonaceae</taxon>
        <taxon>Nelumbo</taxon>
    </lineage>
</organism>
<evidence type="ECO:0000256" key="2">
    <source>
        <dbReference type="ARBA" id="ARBA00023125"/>
    </source>
</evidence>
<gene>
    <name evidence="7" type="primary">LOC104602558</name>
</gene>
<dbReference type="PANTHER" id="PTHR45844">
    <property type="entry name" value="TRANSCRIPTION FACTOR BHLH30"/>
    <property type="match status" value="1"/>
</dbReference>
<dbReference type="InParanoid" id="A0A1U8AAV2"/>
<evidence type="ECO:0000313" key="7">
    <source>
        <dbReference type="RefSeq" id="XP_010264587.1"/>
    </source>
</evidence>
<reference evidence="7" key="1">
    <citation type="submission" date="2025-08" db="UniProtKB">
        <authorList>
            <consortium name="RefSeq"/>
        </authorList>
    </citation>
    <scope>IDENTIFICATION</scope>
</reference>
<name>A0A1U8AAV2_NELNU</name>
<dbReference type="Gene3D" id="4.10.280.10">
    <property type="entry name" value="Helix-loop-helix DNA-binding domain"/>
    <property type="match status" value="1"/>
</dbReference>
<dbReference type="InterPro" id="IPR036638">
    <property type="entry name" value="HLH_DNA-bd_sf"/>
</dbReference>
<dbReference type="Pfam" id="PF00010">
    <property type="entry name" value="HLH"/>
    <property type="match status" value="1"/>
</dbReference>
<dbReference type="SMART" id="SM00353">
    <property type="entry name" value="HLH"/>
    <property type="match status" value="1"/>
</dbReference>
<evidence type="ECO:0000256" key="1">
    <source>
        <dbReference type="ARBA" id="ARBA00023015"/>
    </source>
</evidence>
<feature type="compositionally biased region" description="Basic and acidic residues" evidence="4">
    <location>
        <begin position="73"/>
        <end position="84"/>
    </location>
</feature>
<dbReference type="SUPFAM" id="SSF47459">
    <property type="entry name" value="HLH, helix-loop-helix DNA-binding domain"/>
    <property type="match status" value="1"/>
</dbReference>
<sequence length="277" mass="30914">MERCYLPALPEEACLLQYHALNVGPFLLRWPPPSPLMPPHDSASFPVHGLPPSSLFMEEIAQDRATAASKSHSQAEKRRRERINSHLTTLRKLIPRSDKMDKAALLASVIDHVKDLKRKAVEISQVFTIPKDVDEVIVDCDRSVEPTTTATTTTATNDDDNNNSKNGFFIKASLSCDDRPELFTDLIQALKGLRLTTVRAEMATMGGRIINVMVLCTKDCQEGVCLSSLKQSLKVVLNRIASTSMVSMNGRSSKRQRILLPSYYSESYSDHHEPSYV</sequence>
<keyword evidence="3" id="KW-0804">Transcription</keyword>
<dbReference type="InterPro" id="IPR011598">
    <property type="entry name" value="bHLH_dom"/>
</dbReference>
<evidence type="ECO:0000259" key="5">
    <source>
        <dbReference type="PROSITE" id="PS50888"/>
    </source>
</evidence>
<dbReference type="GO" id="GO:0003677">
    <property type="term" value="F:DNA binding"/>
    <property type="evidence" value="ECO:0007669"/>
    <property type="project" value="UniProtKB-KW"/>
</dbReference>
<proteinExistence type="predicted"/>
<dbReference type="OMA" id="SKAFMVP"/>
<dbReference type="CDD" id="cd11455">
    <property type="entry name" value="bHLH_AtAIG1_like"/>
    <property type="match status" value="1"/>
</dbReference>
<keyword evidence="6" id="KW-1185">Reference proteome</keyword>
<dbReference type="FunCoup" id="A0A1U8AAV2">
    <property type="interactions" value="114"/>
</dbReference>
<evidence type="ECO:0000313" key="6">
    <source>
        <dbReference type="Proteomes" id="UP000189703"/>
    </source>
</evidence>
<dbReference type="eggNOG" id="ENOG502RDXR">
    <property type="taxonomic scope" value="Eukaryota"/>
</dbReference>
<dbReference type="GO" id="GO:0003700">
    <property type="term" value="F:DNA-binding transcription factor activity"/>
    <property type="evidence" value="ECO:0007669"/>
    <property type="project" value="InterPro"/>
</dbReference>
<evidence type="ECO:0000256" key="4">
    <source>
        <dbReference type="SAM" id="MobiDB-lite"/>
    </source>
</evidence>
<accession>A0A1U8AAV2</accession>
<dbReference type="PANTHER" id="PTHR45844:SF18">
    <property type="entry name" value="TRANSCRIPTION FACTOR BHLH51"/>
    <property type="match status" value="1"/>
</dbReference>
<dbReference type="RefSeq" id="XP_010264587.1">
    <property type="nucleotide sequence ID" value="XM_010266285.2"/>
</dbReference>
<dbReference type="Proteomes" id="UP000189703">
    <property type="component" value="Unplaced"/>
</dbReference>
<keyword evidence="2" id="KW-0238">DNA-binding</keyword>
<keyword evidence="1" id="KW-0805">Transcription regulation</keyword>
<feature type="region of interest" description="Disordered" evidence="4">
    <location>
        <begin position="63"/>
        <end position="84"/>
    </location>
</feature>
<evidence type="ECO:0000256" key="3">
    <source>
        <dbReference type="ARBA" id="ARBA00023163"/>
    </source>
</evidence>
<dbReference type="KEGG" id="nnu:104602558"/>
<feature type="domain" description="BHLH" evidence="5">
    <location>
        <begin position="67"/>
        <end position="116"/>
    </location>
</feature>
<protein>
    <submittedName>
        <fullName evidence="7">Transcription factor bHLH51-like</fullName>
    </submittedName>
</protein>
<dbReference type="AlphaFoldDB" id="A0A1U8AAV2"/>